<comment type="caution">
    <text evidence="3">The sequence shown here is derived from an EMBL/GenBank/DDBJ whole genome shotgun (WGS) entry which is preliminary data.</text>
</comment>
<gene>
    <name evidence="3" type="ORF">IAA86_07270</name>
</gene>
<reference evidence="3" key="2">
    <citation type="journal article" date="2021" name="PeerJ">
        <title>Extensive microbial diversity within the chicken gut microbiome revealed by metagenomics and culture.</title>
        <authorList>
            <person name="Gilroy R."/>
            <person name="Ravi A."/>
            <person name="Getino M."/>
            <person name="Pursley I."/>
            <person name="Horton D.L."/>
            <person name="Alikhan N.F."/>
            <person name="Baker D."/>
            <person name="Gharbi K."/>
            <person name="Hall N."/>
            <person name="Watson M."/>
            <person name="Adriaenssens E.M."/>
            <person name="Foster-Nyarko E."/>
            <person name="Jarju S."/>
            <person name="Secka A."/>
            <person name="Antonio M."/>
            <person name="Oren A."/>
            <person name="Chaudhuri R.R."/>
            <person name="La Ragione R."/>
            <person name="Hildebrand F."/>
            <person name="Pallen M.J."/>
        </authorList>
    </citation>
    <scope>NUCLEOTIDE SEQUENCE</scope>
    <source>
        <strain evidence="3">CHK152-2871</strain>
    </source>
</reference>
<dbReference type="Proteomes" id="UP000886865">
    <property type="component" value="Unassembled WGS sequence"/>
</dbReference>
<feature type="transmembrane region" description="Helical" evidence="2">
    <location>
        <begin position="15"/>
        <end position="33"/>
    </location>
</feature>
<organism evidence="3 4">
    <name type="scientific">Candidatus Galligastranaerophilus intestinavium</name>
    <dbReference type="NCBI Taxonomy" id="2840836"/>
    <lineage>
        <taxon>Bacteria</taxon>
        <taxon>Candidatus Galligastranaerophilus</taxon>
    </lineage>
</organism>
<dbReference type="Gene3D" id="3.30.70.60">
    <property type="match status" value="1"/>
</dbReference>
<evidence type="ECO:0008006" key="5">
    <source>
        <dbReference type="Google" id="ProtNLM"/>
    </source>
</evidence>
<dbReference type="EMBL" id="DVJQ01000061">
    <property type="protein sequence ID" value="HIS74804.1"/>
    <property type="molecule type" value="Genomic_DNA"/>
</dbReference>
<proteinExistence type="predicted"/>
<reference evidence="3" key="1">
    <citation type="submission" date="2020-10" db="EMBL/GenBank/DDBJ databases">
        <authorList>
            <person name="Gilroy R."/>
        </authorList>
    </citation>
    <scope>NUCLEOTIDE SEQUENCE</scope>
    <source>
        <strain evidence="3">CHK152-2871</strain>
    </source>
</reference>
<evidence type="ECO:0000256" key="1">
    <source>
        <dbReference type="SAM" id="Coils"/>
    </source>
</evidence>
<evidence type="ECO:0000256" key="2">
    <source>
        <dbReference type="SAM" id="Phobius"/>
    </source>
</evidence>
<accession>A0A9D1FJP1</accession>
<feature type="coiled-coil region" evidence="1">
    <location>
        <begin position="46"/>
        <end position="73"/>
    </location>
</feature>
<protein>
    <recommendedName>
        <fullName evidence="5">Pilus assembly protein, PilO</fullName>
    </recommendedName>
</protein>
<dbReference type="AlphaFoldDB" id="A0A9D1FJP1"/>
<dbReference type="InterPro" id="IPR014717">
    <property type="entry name" value="Transl_elong_EF1B/ribsomal_bS6"/>
</dbReference>
<name>A0A9D1FJP1_9BACT</name>
<keyword evidence="1" id="KW-0175">Coiled coil</keyword>
<keyword evidence="2" id="KW-0812">Transmembrane</keyword>
<keyword evidence="2" id="KW-1133">Transmembrane helix</keyword>
<evidence type="ECO:0000313" key="4">
    <source>
        <dbReference type="Proteomes" id="UP000886865"/>
    </source>
</evidence>
<keyword evidence="2" id="KW-0472">Membrane</keyword>
<sequence>MDKAKTFLNIIRENILYVVLTLVLFIVFFSYIIPQCLKGFNNIKKLNTVKAQYQDVKQQYDALKLKQEQQNRNKKVVKDGKIVFDAPDMQFSPDASFAPLFELVLTLAQQNGVRIRSIDYNYSPADDIISMAKIEGYNTCQLDMVLVGSYSEIQNFFRAVLKEQYVTNLAEVELTPWEKDKKILIAKVKLNLYTRTIPE</sequence>
<evidence type="ECO:0000313" key="3">
    <source>
        <dbReference type="EMBL" id="HIS74804.1"/>
    </source>
</evidence>